<dbReference type="InterPro" id="IPR000305">
    <property type="entry name" value="GIY-YIG_endonuc"/>
</dbReference>
<dbReference type="CDD" id="cd10448">
    <property type="entry name" value="GIY-YIG_unchar_3"/>
    <property type="match status" value="1"/>
</dbReference>
<feature type="domain" description="GIY-YIG" evidence="2">
    <location>
        <begin position="1"/>
        <end position="78"/>
    </location>
</feature>
<dbReference type="PANTHER" id="PTHR34477:SF5">
    <property type="entry name" value="BSL5627 PROTEIN"/>
    <property type="match status" value="1"/>
</dbReference>
<dbReference type="Gene3D" id="3.40.1440.10">
    <property type="entry name" value="GIY-YIG endonuclease"/>
    <property type="match status" value="1"/>
</dbReference>
<organism evidence="3 4">
    <name type="scientific">Pseudoalteromonas amylolytica</name>
    <dbReference type="NCBI Taxonomy" id="1859457"/>
    <lineage>
        <taxon>Bacteria</taxon>
        <taxon>Pseudomonadati</taxon>
        <taxon>Pseudomonadota</taxon>
        <taxon>Gammaproteobacteria</taxon>
        <taxon>Alteromonadales</taxon>
        <taxon>Pseudoalteromonadaceae</taxon>
        <taxon>Pseudoalteromonas</taxon>
    </lineage>
</organism>
<dbReference type="Proteomes" id="UP000179786">
    <property type="component" value="Unassembled WGS sequence"/>
</dbReference>
<dbReference type="InterPro" id="IPR050190">
    <property type="entry name" value="UPF0213_domain"/>
</dbReference>
<evidence type="ECO:0000313" key="4">
    <source>
        <dbReference type="Proteomes" id="UP000179786"/>
    </source>
</evidence>
<dbReference type="InterPro" id="IPR035901">
    <property type="entry name" value="GIY-YIG_endonuc_sf"/>
</dbReference>
<dbReference type="PANTHER" id="PTHR34477">
    <property type="entry name" value="UPF0213 PROTEIN YHBQ"/>
    <property type="match status" value="1"/>
</dbReference>
<comment type="caution">
    <text evidence="3">The sequence shown here is derived from an EMBL/GenBank/DDBJ whole genome shotgun (WGS) entry which is preliminary data.</text>
</comment>
<name>A0A1S1MX51_9GAMM</name>
<reference evidence="3 4" key="1">
    <citation type="submission" date="2016-09" db="EMBL/GenBank/DDBJ databases">
        <title>Pseudoalteromonas amylolytica sp. nov., isolated from the surface seawater.</title>
        <authorList>
            <person name="Wu Y.-H."/>
            <person name="Cheng H."/>
            <person name="Jin X.-B."/>
            <person name="Wang C.-S."/>
            <person name="Xu X.-W."/>
        </authorList>
    </citation>
    <scope>NUCLEOTIDE SEQUENCE [LARGE SCALE GENOMIC DNA]</scope>
    <source>
        <strain evidence="3 4">JW1</strain>
    </source>
</reference>
<evidence type="ECO:0000256" key="1">
    <source>
        <dbReference type="ARBA" id="ARBA00007435"/>
    </source>
</evidence>
<dbReference type="EMBL" id="MKJU01000027">
    <property type="protein sequence ID" value="OHU89987.1"/>
    <property type="molecule type" value="Genomic_DNA"/>
</dbReference>
<accession>A0A1S1MX51</accession>
<dbReference type="PROSITE" id="PS50164">
    <property type="entry name" value="GIY_YIG"/>
    <property type="match status" value="1"/>
</dbReference>
<protein>
    <submittedName>
        <fullName evidence="3">Excinuclease ABC subunit C</fullName>
    </submittedName>
</protein>
<dbReference type="RefSeq" id="WP_070985956.1">
    <property type="nucleotide sequence ID" value="NZ_MKJU01000027.1"/>
</dbReference>
<proteinExistence type="inferred from homology"/>
<evidence type="ECO:0000259" key="2">
    <source>
        <dbReference type="PROSITE" id="PS50164"/>
    </source>
</evidence>
<dbReference type="STRING" id="1859457.BET10_14470"/>
<dbReference type="OrthoDB" id="9807770at2"/>
<evidence type="ECO:0000313" key="3">
    <source>
        <dbReference type="EMBL" id="OHU89987.1"/>
    </source>
</evidence>
<dbReference type="SMART" id="SM00465">
    <property type="entry name" value="GIYc"/>
    <property type="match status" value="1"/>
</dbReference>
<gene>
    <name evidence="3" type="ORF">BET10_14470</name>
</gene>
<dbReference type="Pfam" id="PF01541">
    <property type="entry name" value="GIY-YIG"/>
    <property type="match status" value="1"/>
</dbReference>
<sequence length="93" mass="11433">MQPTVYILCSKPKGVLYVGVTSNLKKRIYEHRQHYVDGFTKKYNVTQLVYFECHEQMYSALCREKQLKNWRRQWKLNLIQQENPEWIDLYNFI</sequence>
<comment type="similarity">
    <text evidence="1">Belongs to the UPF0213 family.</text>
</comment>
<dbReference type="AlphaFoldDB" id="A0A1S1MX51"/>
<keyword evidence="4" id="KW-1185">Reference proteome</keyword>
<dbReference type="SUPFAM" id="SSF82771">
    <property type="entry name" value="GIY-YIG endonuclease"/>
    <property type="match status" value="1"/>
</dbReference>